<dbReference type="AlphaFoldDB" id="A0A166C224"/>
<dbReference type="Proteomes" id="UP000076532">
    <property type="component" value="Unassembled WGS sequence"/>
</dbReference>
<protein>
    <recommendedName>
        <fullName evidence="3">Arrestin-like N-terminal domain-containing protein</fullName>
    </recommendedName>
</protein>
<evidence type="ECO:0000313" key="1">
    <source>
        <dbReference type="EMBL" id="KZP13210.1"/>
    </source>
</evidence>
<dbReference type="OrthoDB" id="2742096at2759"/>
<organism evidence="1 2">
    <name type="scientific">Athelia psychrophila</name>
    <dbReference type="NCBI Taxonomy" id="1759441"/>
    <lineage>
        <taxon>Eukaryota</taxon>
        <taxon>Fungi</taxon>
        <taxon>Dikarya</taxon>
        <taxon>Basidiomycota</taxon>
        <taxon>Agaricomycotina</taxon>
        <taxon>Agaricomycetes</taxon>
        <taxon>Agaricomycetidae</taxon>
        <taxon>Atheliales</taxon>
        <taxon>Atheliaceae</taxon>
        <taxon>Athelia</taxon>
    </lineage>
</organism>
<reference evidence="1 2" key="1">
    <citation type="journal article" date="2016" name="Mol. Biol. Evol.">
        <title>Comparative Genomics of Early-Diverging Mushroom-Forming Fungi Provides Insights into the Origins of Lignocellulose Decay Capabilities.</title>
        <authorList>
            <person name="Nagy L.G."/>
            <person name="Riley R."/>
            <person name="Tritt A."/>
            <person name="Adam C."/>
            <person name="Daum C."/>
            <person name="Floudas D."/>
            <person name="Sun H."/>
            <person name="Yadav J.S."/>
            <person name="Pangilinan J."/>
            <person name="Larsson K.H."/>
            <person name="Matsuura K."/>
            <person name="Barry K."/>
            <person name="Labutti K."/>
            <person name="Kuo R."/>
            <person name="Ohm R.A."/>
            <person name="Bhattacharya S.S."/>
            <person name="Shirouzu T."/>
            <person name="Yoshinaga Y."/>
            <person name="Martin F.M."/>
            <person name="Grigoriev I.V."/>
            <person name="Hibbett D.S."/>
        </authorList>
    </citation>
    <scope>NUCLEOTIDE SEQUENCE [LARGE SCALE GENOMIC DNA]</scope>
    <source>
        <strain evidence="1 2">CBS 109695</strain>
    </source>
</reference>
<accession>A0A166C224</accession>
<dbReference type="EMBL" id="KV417636">
    <property type="protein sequence ID" value="KZP13210.1"/>
    <property type="molecule type" value="Genomic_DNA"/>
</dbReference>
<proteinExistence type="predicted"/>
<dbReference type="STRING" id="436010.A0A166C224"/>
<gene>
    <name evidence="1" type="ORF">FIBSPDRAFT_983281</name>
</gene>
<name>A0A166C224_9AGAM</name>
<evidence type="ECO:0008006" key="3">
    <source>
        <dbReference type="Google" id="ProtNLM"/>
    </source>
</evidence>
<evidence type="ECO:0000313" key="2">
    <source>
        <dbReference type="Proteomes" id="UP000076532"/>
    </source>
</evidence>
<sequence>MIPPQEESEFPADKPFRLVIGHDDCGEVLEAQSRKLFVKGVVKIDLPLAKVKSFKLVELRLTSVIEGQMVELLATSFRDHASLDEHSIIWDAAGPQPLSGGPILQLTFSIPLPRNKTPPGGYSKAVGPLGVRYLVTLRAQRKRILGGDVIIAREVSIPPLIFNKLLLNQSTGVDLFQEAKSNVLRPACKLKGAIHMHICLPGQDRPLPLDTDIPFTVTLKTVSMPVTYTADPVSAHDINALTPTINTASLHQLLRLKLIRQTRTRVAGSSTTQQQNVECASLGSLEDKDSLDVDVRPRRWLHDPTLKNMGRWVQKVSFRSQFNLASSAIGPTFRCKEYSTNYELELRGWVPMFETTASGTQLKISVPIEVCLPR</sequence>
<keyword evidence="2" id="KW-1185">Reference proteome</keyword>